<protein>
    <submittedName>
        <fullName evidence="2">Uncharacterized protein</fullName>
    </submittedName>
</protein>
<evidence type="ECO:0000313" key="3">
    <source>
        <dbReference type="Proteomes" id="UP000748531"/>
    </source>
</evidence>
<proteinExistence type="predicted"/>
<dbReference type="OrthoDB" id="676979at2759"/>
<reference evidence="2" key="1">
    <citation type="submission" date="2019-05" db="EMBL/GenBank/DDBJ databases">
        <title>Annotation for the trematode Paragonimus heterotremus.</title>
        <authorList>
            <person name="Choi Y.-J."/>
        </authorList>
    </citation>
    <scope>NUCLEOTIDE SEQUENCE</scope>
    <source>
        <strain evidence="2">LC</strain>
    </source>
</reference>
<dbReference type="EMBL" id="LUCH01001807">
    <property type="protein sequence ID" value="KAF5402449.1"/>
    <property type="molecule type" value="Genomic_DNA"/>
</dbReference>
<name>A0A8J4TMN4_9TREM</name>
<accession>A0A8J4TMN4</accession>
<gene>
    <name evidence="2" type="ORF">PHET_04291</name>
</gene>
<keyword evidence="3" id="KW-1185">Reference proteome</keyword>
<comment type="caution">
    <text evidence="2">The sequence shown here is derived from an EMBL/GenBank/DDBJ whole genome shotgun (WGS) entry which is preliminary data.</text>
</comment>
<feature type="compositionally biased region" description="Polar residues" evidence="1">
    <location>
        <begin position="1"/>
        <end position="10"/>
    </location>
</feature>
<feature type="non-terminal residue" evidence="2">
    <location>
        <position position="215"/>
    </location>
</feature>
<evidence type="ECO:0000256" key="1">
    <source>
        <dbReference type="SAM" id="MobiDB-lite"/>
    </source>
</evidence>
<organism evidence="2 3">
    <name type="scientific">Paragonimus heterotremus</name>
    <dbReference type="NCBI Taxonomy" id="100268"/>
    <lineage>
        <taxon>Eukaryota</taxon>
        <taxon>Metazoa</taxon>
        <taxon>Spiralia</taxon>
        <taxon>Lophotrochozoa</taxon>
        <taxon>Platyhelminthes</taxon>
        <taxon>Trematoda</taxon>
        <taxon>Digenea</taxon>
        <taxon>Plagiorchiida</taxon>
        <taxon>Troglotremata</taxon>
        <taxon>Troglotrematidae</taxon>
        <taxon>Paragonimus</taxon>
    </lineage>
</organism>
<evidence type="ECO:0000313" key="2">
    <source>
        <dbReference type="EMBL" id="KAF5402449.1"/>
    </source>
</evidence>
<sequence>AHQASSTNSTRRLDERNPGPTVRPRAKYFTPSTSSDELRVKTSPLEVTRSINSLSAFEGKCETESKMEPSGTLMGKPDTAFFLVMKELIQDAVAESFARYSSSQSSVDKSPAKDMIYEAKSKEDSLANCVSKGISGSGNKPTDSSITSAFRLSDMNDLKCFARPLMNTSAFSFIASEKMRGKRGLEYENSQLFAEVERLRTQLQQFDHVSFDSTL</sequence>
<dbReference type="AlphaFoldDB" id="A0A8J4TMN4"/>
<dbReference type="Proteomes" id="UP000748531">
    <property type="component" value="Unassembled WGS sequence"/>
</dbReference>
<feature type="region of interest" description="Disordered" evidence="1">
    <location>
        <begin position="1"/>
        <end position="41"/>
    </location>
</feature>